<keyword evidence="3" id="KW-1185">Reference proteome</keyword>
<keyword evidence="1" id="KW-0812">Transmembrane</keyword>
<name>A0ABS7RN80_9ACTN</name>
<feature type="transmembrane region" description="Helical" evidence="1">
    <location>
        <begin position="24"/>
        <end position="43"/>
    </location>
</feature>
<evidence type="ECO:0000313" key="3">
    <source>
        <dbReference type="Proteomes" id="UP000754710"/>
    </source>
</evidence>
<dbReference type="RefSeq" id="WP_221026313.1">
    <property type="nucleotide sequence ID" value="NZ_JAIEZQ010000003.1"/>
</dbReference>
<keyword evidence="1" id="KW-0472">Membrane</keyword>
<evidence type="ECO:0000313" key="2">
    <source>
        <dbReference type="EMBL" id="MBY9076515.1"/>
    </source>
</evidence>
<reference evidence="2 3" key="1">
    <citation type="submission" date="2021-08" db="EMBL/GenBank/DDBJ databases">
        <title>Nocardioides bacterium WL0053 sp. nov., isolated from the sediment.</title>
        <authorList>
            <person name="Wang L."/>
            <person name="Zhang D."/>
            <person name="Zhang A."/>
        </authorList>
    </citation>
    <scope>NUCLEOTIDE SEQUENCE [LARGE SCALE GENOMIC DNA]</scope>
    <source>
        <strain evidence="2 3">WL0053</strain>
    </source>
</reference>
<dbReference type="Proteomes" id="UP000754710">
    <property type="component" value="Unassembled WGS sequence"/>
</dbReference>
<sequence>MALIGLLVAVVVVAFRWNNESGVAALGAVTSSIAAIVSAYFGIQYSQRAVDAKSPSKKRRPR</sequence>
<evidence type="ECO:0000256" key="1">
    <source>
        <dbReference type="SAM" id="Phobius"/>
    </source>
</evidence>
<organism evidence="2 3">
    <name type="scientific">Nocardioides jiangsuensis</name>
    <dbReference type="NCBI Taxonomy" id="2866161"/>
    <lineage>
        <taxon>Bacteria</taxon>
        <taxon>Bacillati</taxon>
        <taxon>Actinomycetota</taxon>
        <taxon>Actinomycetes</taxon>
        <taxon>Propionibacteriales</taxon>
        <taxon>Nocardioidaceae</taxon>
        <taxon>Nocardioides</taxon>
    </lineage>
</organism>
<keyword evidence="1" id="KW-1133">Transmembrane helix</keyword>
<dbReference type="EMBL" id="JAIEZQ010000003">
    <property type="protein sequence ID" value="MBY9076515.1"/>
    <property type="molecule type" value="Genomic_DNA"/>
</dbReference>
<gene>
    <name evidence="2" type="ORF">K1X13_16900</name>
</gene>
<protein>
    <submittedName>
        <fullName evidence="2">Uncharacterized protein</fullName>
    </submittedName>
</protein>
<proteinExistence type="predicted"/>
<comment type="caution">
    <text evidence="2">The sequence shown here is derived from an EMBL/GenBank/DDBJ whole genome shotgun (WGS) entry which is preliminary data.</text>
</comment>
<accession>A0ABS7RN80</accession>